<evidence type="ECO:0000313" key="9">
    <source>
        <dbReference type="Proteomes" id="UP001149163"/>
    </source>
</evidence>
<protein>
    <recommendedName>
        <fullName evidence="1">Anaphase-promoting complex subunit 4</fullName>
    </recommendedName>
</protein>
<evidence type="ECO:0000259" key="6">
    <source>
        <dbReference type="Pfam" id="PF12894"/>
    </source>
</evidence>
<evidence type="ECO:0000256" key="4">
    <source>
        <dbReference type="ARBA" id="ARBA00022786"/>
    </source>
</evidence>
<dbReference type="GO" id="GO:0034399">
    <property type="term" value="C:nuclear periphery"/>
    <property type="evidence" value="ECO:0007669"/>
    <property type="project" value="TreeGrafter"/>
</dbReference>
<dbReference type="AlphaFoldDB" id="A0A9W9LMY3"/>
<keyword evidence="4" id="KW-0833">Ubl conjugation pathway</keyword>
<evidence type="ECO:0000256" key="5">
    <source>
        <dbReference type="ARBA" id="ARBA00023306"/>
    </source>
</evidence>
<organism evidence="8 9">
    <name type="scientific">Penicillium canariense</name>
    <dbReference type="NCBI Taxonomy" id="189055"/>
    <lineage>
        <taxon>Eukaryota</taxon>
        <taxon>Fungi</taxon>
        <taxon>Dikarya</taxon>
        <taxon>Ascomycota</taxon>
        <taxon>Pezizomycotina</taxon>
        <taxon>Eurotiomycetes</taxon>
        <taxon>Eurotiomycetidae</taxon>
        <taxon>Eurotiales</taxon>
        <taxon>Aspergillaceae</taxon>
        <taxon>Penicillium</taxon>
    </lineage>
</organism>
<dbReference type="GO" id="GO:0031145">
    <property type="term" value="P:anaphase-promoting complex-dependent catabolic process"/>
    <property type="evidence" value="ECO:0007669"/>
    <property type="project" value="InterPro"/>
</dbReference>
<sequence length="835" mass="92573">MTDQAPQLTPVGEKSLLAKCKPSTVAYCPSMDLIALATDDDELHVFRLNEQRVFGGSFGGDPYLGEDEEDGEVRALAWKGNGRLLAVACGDGSIRIISAYSGKTVHHYPAYEGKSEEPPGPDPKPSPKVTCLGWGINFTDSRAAEKHLQGSAGQISVDDLLKPGIHPSQAAAILKADLPRELALLDIESSLPKLSTLPATGAEDDLFSSRASIDAIFHSAAKDNSDSVDVLFVGFDDGSVHLRIFDCFEIGSFPVGESAGLAESCRILRHASHPLSSTHALLISPAKGQCRAPHNLVTLDLRFITKSGRYLSLLASKTTQLQNLLRYIGQVQKQIELEWKNAQELPARFIRSVNQDLQEQCQCDFVTAIYHLVVTGHCFEPMKEFLVDIVGERGHKRWDKAVSGGYETIRRLTHECLLPALERSQVLLSRLVGLSKFHKLSDVLGLDTSKLNAIVDTLDCLHLLAHRILNHANEELDQFYAFSRWLRHEIMILNSEPLSQTWEELLEKRDLFDVPPTVKYITGALRKSVLRNFIRQLPMIGVPQMPIPATDKWLPDGHDRSFYDTFKTLLSQQRQVLAEGGDGTSVDTPKLNDLTRRLGIQFERVFAEIALTQRRGILHRSPITLHEDCDQDVLDLKICYENAEEGRPCSIYVATRSITSKALVYIYRVVLDSINGVSSTRSTSIAAITLEKGEVRQLQFVDDDTLMILYADGESAYLLNFPFQPASIQNSSEKAGPPPLPLDYIGCGPHPDTPEPAVHPTPLDIQPPYDTDIVKHAFASSGSKANPLQIDVNGRKGRRAICVLYGDAMRYDVFDLDAAMETEEFEEEEDEEIEG</sequence>
<gene>
    <name evidence="8" type="ORF">N7482_006115</name>
</gene>
<dbReference type="PANTHER" id="PTHR13260:SF0">
    <property type="entry name" value="ANAPHASE-PROMOTING COMPLEX SUBUNIT 4"/>
    <property type="match status" value="1"/>
</dbReference>
<dbReference type="Pfam" id="PF12894">
    <property type="entry name" value="ANAPC4_WD40"/>
    <property type="match status" value="1"/>
</dbReference>
<feature type="domain" description="Anaphase-promoting complex subunit 4 long" evidence="7">
    <location>
        <begin position="296"/>
        <end position="496"/>
    </location>
</feature>
<dbReference type="SUPFAM" id="SSF50978">
    <property type="entry name" value="WD40 repeat-like"/>
    <property type="match status" value="1"/>
</dbReference>
<keyword evidence="3" id="KW-0498">Mitosis</keyword>
<dbReference type="GeneID" id="81427416"/>
<dbReference type="GO" id="GO:0070979">
    <property type="term" value="P:protein K11-linked ubiquitination"/>
    <property type="evidence" value="ECO:0007669"/>
    <property type="project" value="TreeGrafter"/>
</dbReference>
<dbReference type="Gene3D" id="2.130.10.10">
    <property type="entry name" value="YVTN repeat-like/Quinoprotein amine dehydrogenase"/>
    <property type="match status" value="1"/>
</dbReference>
<reference evidence="8" key="1">
    <citation type="submission" date="2022-11" db="EMBL/GenBank/DDBJ databases">
        <authorList>
            <person name="Petersen C."/>
        </authorList>
    </citation>
    <scope>NUCLEOTIDE SEQUENCE</scope>
    <source>
        <strain evidence="8">IBT 26290</strain>
    </source>
</reference>
<feature type="domain" description="Anaphase-promoting complex subunit 4-like WD40" evidence="6">
    <location>
        <begin position="25"/>
        <end position="136"/>
    </location>
</feature>
<dbReference type="GO" id="GO:0005680">
    <property type="term" value="C:anaphase-promoting complex"/>
    <property type="evidence" value="ECO:0007669"/>
    <property type="project" value="InterPro"/>
</dbReference>
<dbReference type="InterPro" id="IPR036322">
    <property type="entry name" value="WD40_repeat_dom_sf"/>
</dbReference>
<dbReference type="Pfam" id="PF12896">
    <property type="entry name" value="ANAPC4"/>
    <property type="match status" value="1"/>
</dbReference>
<keyword evidence="2" id="KW-0132">Cell division</keyword>
<evidence type="ECO:0000256" key="1">
    <source>
        <dbReference type="ARBA" id="ARBA00016067"/>
    </source>
</evidence>
<keyword evidence="5" id="KW-0131">Cell cycle</keyword>
<dbReference type="InterPro" id="IPR024790">
    <property type="entry name" value="APC4_long_dom"/>
</dbReference>
<evidence type="ECO:0000256" key="2">
    <source>
        <dbReference type="ARBA" id="ARBA00022618"/>
    </source>
</evidence>
<dbReference type="Proteomes" id="UP001149163">
    <property type="component" value="Unassembled WGS sequence"/>
</dbReference>
<evidence type="ECO:0000313" key="8">
    <source>
        <dbReference type="EMBL" id="KAJ5167334.1"/>
    </source>
</evidence>
<dbReference type="InterPro" id="IPR024789">
    <property type="entry name" value="APC4"/>
</dbReference>
<dbReference type="InterPro" id="IPR015943">
    <property type="entry name" value="WD40/YVTN_repeat-like_dom_sf"/>
</dbReference>
<reference evidence="8" key="2">
    <citation type="journal article" date="2023" name="IMA Fungus">
        <title>Comparative genomic study of the Penicillium genus elucidates a diverse pangenome and 15 lateral gene transfer events.</title>
        <authorList>
            <person name="Petersen C."/>
            <person name="Sorensen T."/>
            <person name="Nielsen M.R."/>
            <person name="Sondergaard T.E."/>
            <person name="Sorensen J.L."/>
            <person name="Fitzpatrick D.A."/>
            <person name="Frisvad J.C."/>
            <person name="Nielsen K.L."/>
        </authorList>
    </citation>
    <scope>NUCLEOTIDE SEQUENCE</scope>
    <source>
        <strain evidence="8">IBT 26290</strain>
    </source>
</reference>
<evidence type="ECO:0000259" key="7">
    <source>
        <dbReference type="Pfam" id="PF12896"/>
    </source>
</evidence>
<proteinExistence type="predicted"/>
<keyword evidence="9" id="KW-1185">Reference proteome</keyword>
<evidence type="ECO:0000256" key="3">
    <source>
        <dbReference type="ARBA" id="ARBA00022776"/>
    </source>
</evidence>
<dbReference type="PANTHER" id="PTHR13260">
    <property type="entry name" value="ANAPHASE PROMOTING COMPLEX SUBUNIT 4 APC4"/>
    <property type="match status" value="1"/>
</dbReference>
<dbReference type="RefSeq" id="XP_056543795.1">
    <property type="nucleotide sequence ID" value="XM_056688240.1"/>
</dbReference>
<comment type="caution">
    <text evidence="8">The sequence shown here is derived from an EMBL/GenBank/DDBJ whole genome shotgun (WGS) entry which is preliminary data.</text>
</comment>
<dbReference type="EMBL" id="JAPQKN010000003">
    <property type="protein sequence ID" value="KAJ5167334.1"/>
    <property type="molecule type" value="Genomic_DNA"/>
</dbReference>
<dbReference type="OrthoDB" id="2110451at2759"/>
<name>A0A9W9LMY3_9EURO</name>
<dbReference type="GO" id="GO:0051301">
    <property type="term" value="P:cell division"/>
    <property type="evidence" value="ECO:0007669"/>
    <property type="project" value="UniProtKB-KW"/>
</dbReference>
<dbReference type="InterPro" id="IPR024977">
    <property type="entry name" value="Apc4-like_WD40_dom"/>
</dbReference>
<accession>A0A9W9LMY3</accession>